<gene>
    <name evidence="2" type="ORF">ACFQ2O_13980</name>
</gene>
<evidence type="ECO:0000256" key="1">
    <source>
        <dbReference type="SAM" id="Phobius"/>
    </source>
</evidence>
<dbReference type="InterPro" id="IPR016833">
    <property type="entry name" value="Put_Na-Bile_cotransptr"/>
</dbReference>
<keyword evidence="3" id="KW-1185">Reference proteome</keyword>
<dbReference type="Pfam" id="PF13593">
    <property type="entry name" value="SBF_like"/>
    <property type="match status" value="1"/>
</dbReference>
<dbReference type="Gene3D" id="1.20.1530.20">
    <property type="match status" value="1"/>
</dbReference>
<dbReference type="Proteomes" id="UP001597094">
    <property type="component" value="Unassembled WGS sequence"/>
</dbReference>
<dbReference type="EMBL" id="JBHTLD010000132">
    <property type="protein sequence ID" value="MFD1187322.1"/>
    <property type="molecule type" value="Genomic_DNA"/>
</dbReference>
<dbReference type="PANTHER" id="PTHR18640:SF5">
    <property type="entry name" value="SODIUM_BILE ACID COTRANSPORTER 7"/>
    <property type="match status" value="1"/>
</dbReference>
<feature type="transmembrane region" description="Helical" evidence="1">
    <location>
        <begin position="58"/>
        <end position="76"/>
    </location>
</feature>
<reference evidence="3" key="1">
    <citation type="journal article" date="2019" name="Int. J. Syst. Evol. Microbiol.">
        <title>The Global Catalogue of Microorganisms (GCM) 10K type strain sequencing project: providing services to taxonomists for standard genome sequencing and annotation.</title>
        <authorList>
            <consortium name="The Broad Institute Genomics Platform"/>
            <consortium name="The Broad Institute Genome Sequencing Center for Infectious Disease"/>
            <person name="Wu L."/>
            <person name="Ma J."/>
        </authorList>
    </citation>
    <scope>NUCLEOTIDE SEQUENCE [LARGE SCALE GENOMIC DNA]</scope>
    <source>
        <strain evidence="3">JCM 31319</strain>
    </source>
</reference>
<dbReference type="PIRSF" id="PIRSF026166">
    <property type="entry name" value="UCP026166"/>
    <property type="match status" value="1"/>
</dbReference>
<proteinExistence type="predicted"/>
<dbReference type="RefSeq" id="WP_377528663.1">
    <property type="nucleotide sequence ID" value="NZ_JBHTLD010000132.1"/>
</dbReference>
<feature type="transmembrane region" description="Helical" evidence="1">
    <location>
        <begin position="88"/>
        <end position="107"/>
    </location>
</feature>
<evidence type="ECO:0000313" key="2">
    <source>
        <dbReference type="EMBL" id="MFD1187322.1"/>
    </source>
</evidence>
<feature type="transmembrane region" description="Helical" evidence="1">
    <location>
        <begin position="311"/>
        <end position="334"/>
    </location>
</feature>
<feature type="transmembrane region" description="Helical" evidence="1">
    <location>
        <begin position="189"/>
        <end position="208"/>
    </location>
</feature>
<protein>
    <submittedName>
        <fullName evidence="2">Bile acid:sodium symporter family protein</fullName>
    </submittedName>
</protein>
<evidence type="ECO:0000313" key="3">
    <source>
        <dbReference type="Proteomes" id="UP001597094"/>
    </source>
</evidence>
<name>A0ABW3SSD1_9BACT</name>
<dbReference type="InterPro" id="IPR038770">
    <property type="entry name" value="Na+/solute_symporter_sf"/>
</dbReference>
<feature type="transmembrane region" description="Helical" evidence="1">
    <location>
        <begin position="251"/>
        <end position="272"/>
    </location>
</feature>
<keyword evidence="1" id="KW-0812">Transmembrane</keyword>
<feature type="transmembrane region" description="Helical" evidence="1">
    <location>
        <begin position="150"/>
        <end position="169"/>
    </location>
</feature>
<keyword evidence="1" id="KW-0472">Membrane</keyword>
<feature type="transmembrane region" description="Helical" evidence="1">
    <location>
        <begin position="20"/>
        <end position="43"/>
    </location>
</feature>
<accession>A0ABW3SSD1</accession>
<comment type="caution">
    <text evidence="2">The sequence shown here is derived from an EMBL/GenBank/DDBJ whole genome shotgun (WGS) entry which is preliminary data.</text>
</comment>
<keyword evidence="1" id="KW-1133">Transmembrane helix</keyword>
<sequence>MKKKDTTPRPVGLIPRAGALAARAGLDWFLLALISMIVLAYLWPEGGIDREPLSLGDVAGYGVSVIFFFYGLRLSPEKLKAGLSNWKLHMVVQLSTFILFPLLILPLHSLFKGTPQETLWLGVFYLAALPSTVSSSVVMVSIAGGNIPGAIFNASISSLMGIFITPLWMGLFLTSSSGDFDMWGVMGKLMVQVLLPVVLGILLHRYWGELAERNKGRLRVFDQIIILLIVYTSFCESFARKMFSGFSITDILILGVAMVGLFFLVYSLIFGITKLFGFNRENQITAIFCGSKKSLVHGTVMSKVLFPEATVVGIILLPIMMYHALQLLIASIIAQSEARKAAN</sequence>
<organism evidence="2 3">
    <name type="scientific">Pontibacter rugosus</name>
    <dbReference type="NCBI Taxonomy" id="1745966"/>
    <lineage>
        <taxon>Bacteria</taxon>
        <taxon>Pseudomonadati</taxon>
        <taxon>Bacteroidota</taxon>
        <taxon>Cytophagia</taxon>
        <taxon>Cytophagales</taxon>
        <taxon>Hymenobacteraceae</taxon>
        <taxon>Pontibacter</taxon>
    </lineage>
</organism>
<dbReference type="PANTHER" id="PTHR18640">
    <property type="entry name" value="SOLUTE CARRIER FAMILY 10 MEMBER 7"/>
    <property type="match status" value="1"/>
</dbReference>
<feature type="transmembrane region" description="Helical" evidence="1">
    <location>
        <begin position="119"/>
        <end position="143"/>
    </location>
</feature>